<dbReference type="GO" id="GO:0030544">
    <property type="term" value="F:Hsp70 protein binding"/>
    <property type="evidence" value="ECO:0007669"/>
    <property type="project" value="TreeGrafter"/>
</dbReference>
<dbReference type="EMBL" id="CP071462">
    <property type="protein sequence ID" value="QSW98805.1"/>
    <property type="molecule type" value="Genomic_DNA"/>
</dbReference>
<dbReference type="CDD" id="cd06257">
    <property type="entry name" value="DnaJ"/>
    <property type="match status" value="1"/>
</dbReference>
<dbReference type="GO" id="GO:0071218">
    <property type="term" value="P:cellular response to misfolded protein"/>
    <property type="evidence" value="ECO:0007669"/>
    <property type="project" value="TreeGrafter"/>
</dbReference>
<feature type="transmembrane region" description="Helical" evidence="2">
    <location>
        <begin position="296"/>
        <end position="319"/>
    </location>
</feature>
<dbReference type="Gene3D" id="1.10.287.110">
    <property type="entry name" value="DnaJ domain"/>
    <property type="match status" value="1"/>
</dbReference>
<dbReference type="InterPro" id="IPR051100">
    <property type="entry name" value="DnaJ_subfamily_B/C"/>
</dbReference>
<evidence type="ECO:0000313" key="4">
    <source>
        <dbReference type="EMBL" id="QSW98805.1"/>
    </source>
</evidence>
<dbReference type="SMART" id="SM00271">
    <property type="entry name" value="DnaJ"/>
    <property type="match status" value="1"/>
</dbReference>
<evidence type="ECO:0000313" key="5">
    <source>
        <dbReference type="Proteomes" id="UP000663203"/>
    </source>
</evidence>
<dbReference type="PANTHER" id="PTHR43908">
    <property type="entry name" value="AT29763P-RELATED"/>
    <property type="match status" value="1"/>
</dbReference>
<sequence>MGESYYEILEVDADATREEIQAAYRERVLETHPDHNDAPDAAEQFKRVSTARSVLADGTERARYDRLGHEAYARLADRTAAADESGTDDSSEQGRATDSSDDANDRTTGSKYDRETAGSSTTGSKTASSSATDSSTAGSRRNERSKSHHARQRRRRQRARKHARTTHSFGGETGPTGNHTGTTATTTGDRDDSASEFRYAVHDWTDDVTLEWEGESITHTTAVTIGCLWLLYPVFVGASLTSAFPLAVNVVVAACTLGLVGYVLTKPRIAAALFGSWSVLFPLGIDATAALEAYSISGLLALGFAWIPFGYAIVLWWALRP</sequence>
<dbReference type="PRINTS" id="PR00625">
    <property type="entry name" value="JDOMAIN"/>
</dbReference>
<feature type="compositionally biased region" description="Basic residues" evidence="1">
    <location>
        <begin position="146"/>
        <end position="165"/>
    </location>
</feature>
<feature type="transmembrane region" description="Helical" evidence="2">
    <location>
        <begin position="271"/>
        <end position="290"/>
    </location>
</feature>
<feature type="compositionally biased region" description="Low complexity" evidence="1">
    <location>
        <begin position="175"/>
        <end position="187"/>
    </location>
</feature>
<dbReference type="InterPro" id="IPR001623">
    <property type="entry name" value="DnaJ_domain"/>
</dbReference>
<keyword evidence="2" id="KW-0812">Transmembrane</keyword>
<dbReference type="PROSITE" id="PS50076">
    <property type="entry name" value="DNAJ_2"/>
    <property type="match status" value="1"/>
</dbReference>
<dbReference type="RefSeq" id="WP_207288414.1">
    <property type="nucleotide sequence ID" value="NZ_CP071462.1"/>
</dbReference>
<keyword evidence="2" id="KW-1133">Transmembrane helix</keyword>
<dbReference type="InterPro" id="IPR036869">
    <property type="entry name" value="J_dom_sf"/>
</dbReference>
<dbReference type="PANTHER" id="PTHR43908:SF3">
    <property type="entry name" value="AT29763P-RELATED"/>
    <property type="match status" value="1"/>
</dbReference>
<feature type="region of interest" description="Disordered" evidence="1">
    <location>
        <begin position="77"/>
        <end position="192"/>
    </location>
</feature>
<protein>
    <submittedName>
        <fullName evidence="4">DnaJ domain-containing protein</fullName>
    </submittedName>
</protein>
<dbReference type="Pfam" id="PF00226">
    <property type="entry name" value="DnaJ"/>
    <property type="match status" value="1"/>
</dbReference>
<feature type="compositionally biased region" description="Low complexity" evidence="1">
    <location>
        <begin position="117"/>
        <end position="139"/>
    </location>
</feature>
<keyword evidence="5" id="KW-1185">Reference proteome</keyword>
<name>A0A8A2VET6_9EURY</name>
<organism evidence="4 5">
    <name type="scientific">Haloterrigena alkaliphila</name>
    <dbReference type="NCBI Taxonomy" id="2816475"/>
    <lineage>
        <taxon>Archaea</taxon>
        <taxon>Methanobacteriati</taxon>
        <taxon>Methanobacteriota</taxon>
        <taxon>Stenosarchaea group</taxon>
        <taxon>Halobacteria</taxon>
        <taxon>Halobacteriales</taxon>
        <taxon>Natrialbaceae</taxon>
        <taxon>Haloterrigena</taxon>
    </lineage>
</organism>
<dbReference type="GeneID" id="63188768"/>
<keyword evidence="2" id="KW-0472">Membrane</keyword>
<feature type="domain" description="J" evidence="3">
    <location>
        <begin position="4"/>
        <end position="68"/>
    </location>
</feature>
<dbReference type="Proteomes" id="UP000663203">
    <property type="component" value="Chromosome"/>
</dbReference>
<reference evidence="4 5" key="1">
    <citation type="submission" date="2021-03" db="EMBL/GenBank/DDBJ databases">
        <title>Haloterrigena longa sp. nov. and Haloterrigena limicola sp. nov., extremely halophilic archaea isolated from a salt lake.</title>
        <authorList>
            <person name="Henglin C."/>
        </authorList>
    </citation>
    <scope>NUCLEOTIDE SEQUENCE [LARGE SCALE GENOMIC DNA]</scope>
    <source>
        <strain evidence="4 5">KZCA68</strain>
    </source>
</reference>
<accession>A0A8A2VET6</accession>
<evidence type="ECO:0000256" key="2">
    <source>
        <dbReference type="SAM" id="Phobius"/>
    </source>
</evidence>
<dbReference type="AlphaFoldDB" id="A0A8A2VET6"/>
<gene>
    <name evidence="4" type="ORF">J0X25_15645</name>
</gene>
<feature type="transmembrane region" description="Helical" evidence="2">
    <location>
        <begin position="246"/>
        <end position="264"/>
    </location>
</feature>
<evidence type="ECO:0000259" key="3">
    <source>
        <dbReference type="PROSITE" id="PS50076"/>
    </source>
</evidence>
<proteinExistence type="predicted"/>
<evidence type="ECO:0000256" key="1">
    <source>
        <dbReference type="SAM" id="MobiDB-lite"/>
    </source>
</evidence>
<dbReference type="KEGG" id="hakz:J0X25_15645"/>
<dbReference type="SUPFAM" id="SSF46565">
    <property type="entry name" value="Chaperone J-domain"/>
    <property type="match status" value="1"/>
</dbReference>